<dbReference type="PANTHER" id="PTHR32089">
    <property type="entry name" value="METHYL-ACCEPTING CHEMOTAXIS PROTEIN MCPB"/>
    <property type="match status" value="1"/>
</dbReference>
<protein>
    <submittedName>
        <fullName evidence="7">Methyl-accepting chemotaxis protein</fullName>
    </submittedName>
</protein>
<name>A0ABV3X7U5_9FIRM</name>
<dbReference type="InterPro" id="IPR003660">
    <property type="entry name" value="HAMP_dom"/>
</dbReference>
<dbReference type="SUPFAM" id="SSF58104">
    <property type="entry name" value="Methyl-accepting chemotaxis protein (MCP) signaling domain"/>
    <property type="match status" value="1"/>
</dbReference>
<organism evidence="7 8">
    <name type="scientific">Selenomonas sputigena</name>
    <dbReference type="NCBI Taxonomy" id="69823"/>
    <lineage>
        <taxon>Bacteria</taxon>
        <taxon>Bacillati</taxon>
        <taxon>Bacillota</taxon>
        <taxon>Negativicutes</taxon>
        <taxon>Selenomonadales</taxon>
        <taxon>Selenomonadaceae</taxon>
        <taxon>Selenomonas</taxon>
    </lineage>
</organism>
<dbReference type="PRINTS" id="PR00260">
    <property type="entry name" value="CHEMTRNSDUCR"/>
</dbReference>
<dbReference type="Proteomes" id="UP001559623">
    <property type="component" value="Unassembled WGS sequence"/>
</dbReference>
<evidence type="ECO:0000256" key="4">
    <source>
        <dbReference type="SAM" id="Phobius"/>
    </source>
</evidence>
<dbReference type="InterPro" id="IPR024478">
    <property type="entry name" value="HlyB_4HB_MCP"/>
</dbReference>
<evidence type="ECO:0000256" key="3">
    <source>
        <dbReference type="PROSITE-ProRule" id="PRU00284"/>
    </source>
</evidence>
<sequence length="577" mass="62709">MLSKGNFTLGSDILKDYSVKTKVAILSVFLICIILLVAAVGIYSSHSAKQALDDMYHHNLMTTQYLNDANNRLRSINVNVSYIVQQNFTQENRQILLDDIAGNLAGIRHDIEELKKLDQSQRAKEAITALEGDLDTADSAVKAVSSLGVTPEDKAAAYDKLSSITAIGANMQVLTPDNVFQGKLLFETNNIQYARTLKIFAAIIFVSLILGILMSRIIANNISAPLNTSIEHLNAVAAGDLSRAIPDSLSHREDEIGVVVKALMKMQGFMKQVHEEAERTNVVVGELEGMIEAMNNETQDMSAVTEEMSAGMEETAASTASMQQVSNHLSEEIRGTVGVMKKSEAYTQEISTRATELKIKMEQAQEASQRVYESSKGSVEAAIESAKVVEQISQLTQAITDIAEQTNLLALNASIEAARAGDQGRGFSVVAGEVAKLAEQSQGTAEKIKSLTGEVTSAMQALSKSAFDLLALLDGDVRKDYAQMDDTAVRYKEDAEYFLKAAKESTKTSEVLLQSVENMNHSMEEIGRATHESADGNTRIAENIVGMAEKYADILDKVQSFKEGTERLKNLVAAFSG</sequence>
<dbReference type="SMART" id="SM00283">
    <property type="entry name" value="MA"/>
    <property type="match status" value="1"/>
</dbReference>
<keyword evidence="4" id="KW-0472">Membrane</keyword>
<dbReference type="InterPro" id="IPR004089">
    <property type="entry name" value="MCPsignal_dom"/>
</dbReference>
<evidence type="ECO:0000313" key="7">
    <source>
        <dbReference type="EMBL" id="MEX5285880.1"/>
    </source>
</evidence>
<feature type="transmembrane region" description="Helical" evidence="4">
    <location>
        <begin position="23"/>
        <end position="43"/>
    </location>
</feature>
<reference evidence="7 8" key="1">
    <citation type="submission" date="2023-04" db="EMBL/GenBank/DDBJ databases">
        <title>Genome Sequence of Selenomonas sputigena ATCC 33150.</title>
        <authorList>
            <person name="Miller D.P."/>
            <person name="Anvari S."/>
            <person name="Polson S.W."/>
            <person name="Macdonald M."/>
            <person name="Mcdowell J.V."/>
        </authorList>
    </citation>
    <scope>NUCLEOTIDE SEQUENCE [LARGE SCALE GENOMIC DNA]</scope>
    <source>
        <strain evidence="7 8">ATCC 33150</strain>
    </source>
</reference>
<dbReference type="PROSITE" id="PS50111">
    <property type="entry name" value="CHEMOTAXIS_TRANSDUC_2"/>
    <property type="match status" value="1"/>
</dbReference>
<proteinExistence type="inferred from homology"/>
<evidence type="ECO:0000259" key="5">
    <source>
        <dbReference type="PROSITE" id="PS50111"/>
    </source>
</evidence>
<dbReference type="EMBL" id="JARVLH010000006">
    <property type="protein sequence ID" value="MEX5285880.1"/>
    <property type="molecule type" value="Genomic_DNA"/>
</dbReference>
<dbReference type="Gene3D" id="6.10.340.10">
    <property type="match status" value="1"/>
</dbReference>
<dbReference type="InterPro" id="IPR004090">
    <property type="entry name" value="Chemotax_Me-accpt_rcpt"/>
</dbReference>
<evidence type="ECO:0000313" key="8">
    <source>
        <dbReference type="Proteomes" id="UP001559623"/>
    </source>
</evidence>
<evidence type="ECO:0000256" key="1">
    <source>
        <dbReference type="ARBA" id="ARBA00023224"/>
    </source>
</evidence>
<keyword evidence="1 3" id="KW-0807">Transducer</keyword>
<gene>
    <name evidence="7" type="ORF">QCO44_09605</name>
</gene>
<evidence type="ECO:0000256" key="2">
    <source>
        <dbReference type="ARBA" id="ARBA00029447"/>
    </source>
</evidence>
<comment type="similarity">
    <text evidence="2">Belongs to the methyl-accepting chemotaxis (MCP) protein family.</text>
</comment>
<feature type="domain" description="HAMP" evidence="6">
    <location>
        <begin position="220"/>
        <end position="275"/>
    </location>
</feature>
<dbReference type="PANTHER" id="PTHR32089:SF112">
    <property type="entry name" value="LYSOZYME-LIKE PROTEIN-RELATED"/>
    <property type="match status" value="1"/>
</dbReference>
<keyword evidence="4" id="KW-1133">Transmembrane helix</keyword>
<dbReference type="Pfam" id="PF12729">
    <property type="entry name" value="4HB_MCP_1"/>
    <property type="match status" value="1"/>
</dbReference>
<feature type="transmembrane region" description="Helical" evidence="4">
    <location>
        <begin position="199"/>
        <end position="219"/>
    </location>
</feature>
<comment type="caution">
    <text evidence="7">The sequence shown here is derived from an EMBL/GenBank/DDBJ whole genome shotgun (WGS) entry which is preliminary data.</text>
</comment>
<keyword evidence="8" id="KW-1185">Reference proteome</keyword>
<dbReference type="Pfam" id="PF00015">
    <property type="entry name" value="MCPsignal"/>
    <property type="match status" value="1"/>
</dbReference>
<dbReference type="RefSeq" id="WP_368847602.1">
    <property type="nucleotide sequence ID" value="NZ_CP194411.1"/>
</dbReference>
<accession>A0ABV3X7U5</accession>
<keyword evidence="4" id="KW-0812">Transmembrane</keyword>
<dbReference type="PROSITE" id="PS50885">
    <property type="entry name" value="HAMP"/>
    <property type="match status" value="1"/>
</dbReference>
<evidence type="ECO:0000259" key="6">
    <source>
        <dbReference type="PROSITE" id="PS50885"/>
    </source>
</evidence>
<dbReference type="Gene3D" id="1.10.287.950">
    <property type="entry name" value="Methyl-accepting chemotaxis protein"/>
    <property type="match status" value="1"/>
</dbReference>
<feature type="domain" description="Methyl-accepting transducer" evidence="5">
    <location>
        <begin position="304"/>
        <end position="548"/>
    </location>
</feature>